<dbReference type="SUPFAM" id="SSF52738">
    <property type="entry name" value="Methylesterase CheB, C-terminal domain"/>
    <property type="match status" value="1"/>
</dbReference>
<organism evidence="4 5">
    <name type="scientific">Luteimonas cucumeris</name>
    <dbReference type="NCBI Taxonomy" id="985012"/>
    <lineage>
        <taxon>Bacteria</taxon>
        <taxon>Pseudomonadati</taxon>
        <taxon>Pseudomonadota</taxon>
        <taxon>Gammaproteobacteria</taxon>
        <taxon>Lysobacterales</taxon>
        <taxon>Lysobacteraceae</taxon>
        <taxon>Luteimonas</taxon>
    </lineage>
</organism>
<dbReference type="Gene3D" id="3.40.50.180">
    <property type="entry name" value="Methylesterase CheB, C-terminal domain"/>
    <property type="match status" value="1"/>
</dbReference>
<dbReference type="AlphaFoldDB" id="A0A562L4X5"/>
<dbReference type="GO" id="GO:0006935">
    <property type="term" value="P:chemotaxis"/>
    <property type="evidence" value="ECO:0007669"/>
    <property type="project" value="InterPro"/>
</dbReference>
<evidence type="ECO:0000313" key="5">
    <source>
        <dbReference type="Proteomes" id="UP000315167"/>
    </source>
</evidence>
<dbReference type="RefSeq" id="WP_144899337.1">
    <property type="nucleotide sequence ID" value="NZ_VLKN01000004.1"/>
</dbReference>
<dbReference type="EMBL" id="VLKN01000004">
    <property type="protein sequence ID" value="TWI02737.1"/>
    <property type="molecule type" value="Genomic_DNA"/>
</dbReference>
<name>A0A562L4X5_9GAMM</name>
<dbReference type="GO" id="GO:0000156">
    <property type="term" value="F:phosphorelay response regulator activity"/>
    <property type="evidence" value="ECO:0007669"/>
    <property type="project" value="InterPro"/>
</dbReference>
<feature type="region of interest" description="Disordered" evidence="2">
    <location>
        <begin position="200"/>
        <end position="220"/>
    </location>
</feature>
<dbReference type="GO" id="GO:0005737">
    <property type="term" value="C:cytoplasm"/>
    <property type="evidence" value="ECO:0007669"/>
    <property type="project" value="InterPro"/>
</dbReference>
<feature type="domain" description="CheB-type methylesterase" evidence="3">
    <location>
        <begin position="299"/>
        <end position="377"/>
    </location>
</feature>
<dbReference type="Proteomes" id="UP000315167">
    <property type="component" value="Unassembled WGS sequence"/>
</dbReference>
<dbReference type="InterPro" id="IPR000673">
    <property type="entry name" value="Sig_transdc_resp-reg_Me-estase"/>
</dbReference>
<comment type="caution">
    <text evidence="1">Lacks conserved residue(s) required for the propagation of feature annotation.</text>
</comment>
<gene>
    <name evidence="4" type="ORF">IP90_01834</name>
</gene>
<dbReference type="OrthoDB" id="9793421at2"/>
<dbReference type="InterPro" id="IPR035909">
    <property type="entry name" value="CheB_C"/>
</dbReference>
<evidence type="ECO:0000259" key="3">
    <source>
        <dbReference type="PROSITE" id="PS50122"/>
    </source>
</evidence>
<keyword evidence="5" id="KW-1185">Reference proteome</keyword>
<sequence length="472" mass="49492">MTTPEPVVEVALRRRRAVLLAQPGVASDRLRDALQHAGADVVLVADPSGIAVDAVIAAAPDSVLVALDPAIEGHLERFEAVLGDPSIAVIFDEAELAARREGWDAARWTRHLHAKLYGHDDVLPPGQTEADDYPQPGMPAGLQQAQPVPESIDEYVDEAGNHAEVLPIDAVGIGVLVEVDEVDIGLLDPEPADIGPIDFNSFDTGDAADSPRARDDSAVTTPEAVMGLDEFLRDSDMAREAAELPVAAEPRTFNSNDWSLDDSGGAQARPATPVAQHDIEELERRIAGLSLADTDSYGHGPQRGAVVLLAGLGGPDAVRQILKGLPEGFPRPVLILQRLDGGQYDKLVGQMARASAMPVLLAVTNMVPEAGNVYVVPPALGLVRKAAELVFSESAGLLDALPANDSAVVVLSGADLAFVDPVLRLAAAGAWVGGQSTEGCFEPAAANDLVARGGEAGLPVQLAERLSERWPV</sequence>
<proteinExistence type="predicted"/>
<protein>
    <recommendedName>
        <fullName evidence="3">CheB-type methylesterase domain-containing protein</fullName>
    </recommendedName>
</protein>
<evidence type="ECO:0000313" key="4">
    <source>
        <dbReference type="EMBL" id="TWI02737.1"/>
    </source>
</evidence>
<reference evidence="4 5" key="1">
    <citation type="journal article" date="2015" name="Stand. Genomic Sci.">
        <title>Genomic Encyclopedia of Bacterial and Archaeal Type Strains, Phase III: the genomes of soil and plant-associated and newly described type strains.</title>
        <authorList>
            <person name="Whitman W.B."/>
            <person name="Woyke T."/>
            <person name="Klenk H.P."/>
            <person name="Zhou Y."/>
            <person name="Lilburn T.G."/>
            <person name="Beck B.J."/>
            <person name="De Vos P."/>
            <person name="Vandamme P."/>
            <person name="Eisen J.A."/>
            <person name="Garrity G."/>
            <person name="Hugenholtz P."/>
            <person name="Kyrpides N.C."/>
        </authorList>
    </citation>
    <scope>NUCLEOTIDE SEQUENCE [LARGE SCALE GENOMIC DNA]</scope>
    <source>
        <strain evidence="4 5">CGMCC 1.10821</strain>
    </source>
</reference>
<evidence type="ECO:0000256" key="2">
    <source>
        <dbReference type="SAM" id="MobiDB-lite"/>
    </source>
</evidence>
<dbReference type="PROSITE" id="PS50122">
    <property type="entry name" value="CHEB"/>
    <property type="match status" value="1"/>
</dbReference>
<accession>A0A562L4X5</accession>
<dbReference type="GO" id="GO:0008984">
    <property type="term" value="F:protein-glutamate methylesterase activity"/>
    <property type="evidence" value="ECO:0007669"/>
    <property type="project" value="InterPro"/>
</dbReference>
<comment type="caution">
    <text evidence="4">The sequence shown here is derived from an EMBL/GenBank/DDBJ whole genome shotgun (WGS) entry which is preliminary data.</text>
</comment>
<dbReference type="Pfam" id="PF01339">
    <property type="entry name" value="CheB_methylest"/>
    <property type="match status" value="1"/>
</dbReference>
<evidence type="ECO:0000256" key="1">
    <source>
        <dbReference type="PROSITE-ProRule" id="PRU00050"/>
    </source>
</evidence>